<protein>
    <submittedName>
        <fullName evidence="2">Uncharacterized protein</fullName>
    </submittedName>
</protein>
<dbReference type="AlphaFoldDB" id="A0A8K0KPK0"/>
<organism evidence="2 3">
    <name type="scientific">Ladona fulva</name>
    <name type="common">Scarce chaser dragonfly</name>
    <name type="synonym">Libellula fulva</name>
    <dbReference type="NCBI Taxonomy" id="123851"/>
    <lineage>
        <taxon>Eukaryota</taxon>
        <taxon>Metazoa</taxon>
        <taxon>Ecdysozoa</taxon>
        <taxon>Arthropoda</taxon>
        <taxon>Hexapoda</taxon>
        <taxon>Insecta</taxon>
        <taxon>Pterygota</taxon>
        <taxon>Palaeoptera</taxon>
        <taxon>Odonata</taxon>
        <taxon>Epiprocta</taxon>
        <taxon>Anisoptera</taxon>
        <taxon>Libelluloidea</taxon>
        <taxon>Libellulidae</taxon>
        <taxon>Ladona</taxon>
    </lineage>
</organism>
<proteinExistence type="predicted"/>
<accession>A0A8K0KPK0</accession>
<evidence type="ECO:0000313" key="2">
    <source>
        <dbReference type="EMBL" id="KAG8237435.1"/>
    </source>
</evidence>
<evidence type="ECO:0000313" key="3">
    <source>
        <dbReference type="Proteomes" id="UP000792457"/>
    </source>
</evidence>
<name>A0A8K0KPK0_LADFU</name>
<dbReference type="EMBL" id="KZ309170">
    <property type="protein sequence ID" value="KAG8237435.1"/>
    <property type="molecule type" value="Genomic_DNA"/>
</dbReference>
<reference evidence="2" key="1">
    <citation type="submission" date="2013-04" db="EMBL/GenBank/DDBJ databases">
        <authorList>
            <person name="Qu J."/>
            <person name="Murali S.C."/>
            <person name="Bandaranaike D."/>
            <person name="Bellair M."/>
            <person name="Blankenburg K."/>
            <person name="Chao H."/>
            <person name="Dinh H."/>
            <person name="Doddapaneni H."/>
            <person name="Downs B."/>
            <person name="Dugan-Rocha S."/>
            <person name="Elkadiri S."/>
            <person name="Gnanaolivu R.D."/>
            <person name="Hernandez B."/>
            <person name="Javaid M."/>
            <person name="Jayaseelan J.C."/>
            <person name="Lee S."/>
            <person name="Li M."/>
            <person name="Ming W."/>
            <person name="Munidasa M."/>
            <person name="Muniz J."/>
            <person name="Nguyen L."/>
            <person name="Ongeri F."/>
            <person name="Osuji N."/>
            <person name="Pu L.-L."/>
            <person name="Puazo M."/>
            <person name="Qu C."/>
            <person name="Quiroz J."/>
            <person name="Raj R."/>
            <person name="Weissenberger G."/>
            <person name="Xin Y."/>
            <person name="Zou X."/>
            <person name="Han Y."/>
            <person name="Richards S."/>
            <person name="Worley K."/>
            <person name="Muzny D."/>
            <person name="Gibbs R."/>
        </authorList>
    </citation>
    <scope>NUCLEOTIDE SEQUENCE</scope>
    <source>
        <strain evidence="2">Sampled in the wild</strain>
    </source>
</reference>
<comment type="caution">
    <text evidence="2">The sequence shown here is derived from an EMBL/GenBank/DDBJ whole genome shotgun (WGS) entry which is preliminary data.</text>
</comment>
<keyword evidence="3" id="KW-1185">Reference proteome</keyword>
<evidence type="ECO:0000256" key="1">
    <source>
        <dbReference type="SAM" id="MobiDB-lite"/>
    </source>
</evidence>
<feature type="region of interest" description="Disordered" evidence="1">
    <location>
        <begin position="134"/>
        <end position="162"/>
    </location>
</feature>
<sequence length="162" mass="17715">MSPIDSQVHKLSRASALVWQAKKHLKGSSIVITESLTKTWVKLLKEAKELHGDPGYPHEPWLHTPILNAEEGSPEARYQRHHTKAHSAVEHSIGSGTVCRDGTQILPSTTHMVYTHAGSHTSPARMATTGRYARSVSPNAAGARVTPQAQYPRRQGVSSPVF</sequence>
<dbReference type="Proteomes" id="UP000792457">
    <property type="component" value="Unassembled WGS sequence"/>
</dbReference>
<gene>
    <name evidence="2" type="ORF">J437_LFUL016247</name>
</gene>
<reference evidence="2" key="2">
    <citation type="submission" date="2017-10" db="EMBL/GenBank/DDBJ databases">
        <title>Ladona fulva Genome sequencing and assembly.</title>
        <authorList>
            <person name="Murali S."/>
            <person name="Richards S."/>
            <person name="Bandaranaike D."/>
            <person name="Bellair M."/>
            <person name="Blankenburg K."/>
            <person name="Chao H."/>
            <person name="Dinh H."/>
            <person name="Doddapaneni H."/>
            <person name="Dugan-Rocha S."/>
            <person name="Elkadiri S."/>
            <person name="Gnanaolivu R."/>
            <person name="Hernandez B."/>
            <person name="Skinner E."/>
            <person name="Javaid M."/>
            <person name="Lee S."/>
            <person name="Li M."/>
            <person name="Ming W."/>
            <person name="Munidasa M."/>
            <person name="Muniz J."/>
            <person name="Nguyen L."/>
            <person name="Hughes D."/>
            <person name="Osuji N."/>
            <person name="Pu L.-L."/>
            <person name="Puazo M."/>
            <person name="Qu C."/>
            <person name="Quiroz J."/>
            <person name="Raj R."/>
            <person name="Weissenberger G."/>
            <person name="Xin Y."/>
            <person name="Zou X."/>
            <person name="Han Y."/>
            <person name="Worley K."/>
            <person name="Muzny D."/>
            <person name="Gibbs R."/>
        </authorList>
    </citation>
    <scope>NUCLEOTIDE SEQUENCE</scope>
    <source>
        <strain evidence="2">Sampled in the wild</strain>
    </source>
</reference>